<sequence>MMKEYGVEESWTKFCGDGIDFYDFLKPLCFIRDDGEVVLNVDGEKLWFIMCKKRTRGTWKLMEFLIVDKDKFVFDKLAVLKMCLCMIDNPEGSRIDVWMMKEYGVEESWTKFCVDGIPDRFDSVGIFLESLVSPADPNLFGIDIVVIVS</sequence>
<accession>A0A2G2VJH1</accession>
<evidence type="ECO:0000313" key="1">
    <source>
        <dbReference type="EMBL" id="PHT33124.1"/>
    </source>
</evidence>
<evidence type="ECO:0008006" key="3">
    <source>
        <dbReference type="Google" id="ProtNLM"/>
    </source>
</evidence>
<dbReference type="EMBL" id="MLFT02000012">
    <property type="protein sequence ID" value="PHT33124.1"/>
    <property type="molecule type" value="Genomic_DNA"/>
</dbReference>
<gene>
    <name evidence="1" type="ORF">CQW23_29461</name>
</gene>
<keyword evidence="2" id="KW-1185">Reference proteome</keyword>
<name>A0A2G2VJH1_CAPBA</name>
<organism evidence="1 2">
    <name type="scientific">Capsicum baccatum</name>
    <name type="common">Peruvian pepper</name>
    <dbReference type="NCBI Taxonomy" id="33114"/>
    <lineage>
        <taxon>Eukaryota</taxon>
        <taxon>Viridiplantae</taxon>
        <taxon>Streptophyta</taxon>
        <taxon>Embryophyta</taxon>
        <taxon>Tracheophyta</taxon>
        <taxon>Spermatophyta</taxon>
        <taxon>Magnoliopsida</taxon>
        <taxon>eudicotyledons</taxon>
        <taxon>Gunneridae</taxon>
        <taxon>Pentapetalae</taxon>
        <taxon>asterids</taxon>
        <taxon>lamiids</taxon>
        <taxon>Solanales</taxon>
        <taxon>Solanaceae</taxon>
        <taxon>Solanoideae</taxon>
        <taxon>Capsiceae</taxon>
        <taxon>Capsicum</taxon>
    </lineage>
</organism>
<proteinExistence type="predicted"/>
<reference evidence="1 2" key="1">
    <citation type="journal article" date="2017" name="Genome Biol.">
        <title>New reference genome sequences of hot pepper reveal the massive evolution of plant disease-resistance genes by retroduplication.</title>
        <authorList>
            <person name="Kim S."/>
            <person name="Park J."/>
            <person name="Yeom S.I."/>
            <person name="Kim Y.M."/>
            <person name="Seo E."/>
            <person name="Kim K.T."/>
            <person name="Kim M.S."/>
            <person name="Lee J.M."/>
            <person name="Cheong K."/>
            <person name="Shin H.S."/>
            <person name="Kim S.B."/>
            <person name="Han K."/>
            <person name="Lee J."/>
            <person name="Park M."/>
            <person name="Lee H.A."/>
            <person name="Lee H.Y."/>
            <person name="Lee Y."/>
            <person name="Oh S."/>
            <person name="Lee J.H."/>
            <person name="Choi E."/>
            <person name="Choi E."/>
            <person name="Lee S.E."/>
            <person name="Jeon J."/>
            <person name="Kim H."/>
            <person name="Choi G."/>
            <person name="Song H."/>
            <person name="Lee J."/>
            <person name="Lee S.C."/>
            <person name="Kwon J.K."/>
            <person name="Lee H.Y."/>
            <person name="Koo N."/>
            <person name="Hong Y."/>
            <person name="Kim R.W."/>
            <person name="Kang W.H."/>
            <person name="Huh J.H."/>
            <person name="Kang B.C."/>
            <person name="Yang T.J."/>
            <person name="Lee Y.H."/>
            <person name="Bennetzen J.L."/>
            <person name="Choi D."/>
        </authorList>
    </citation>
    <scope>NUCLEOTIDE SEQUENCE [LARGE SCALE GENOMIC DNA]</scope>
    <source>
        <strain evidence="2">cv. PBC81</strain>
    </source>
</reference>
<comment type="caution">
    <text evidence="1">The sequence shown here is derived from an EMBL/GenBank/DDBJ whole genome shotgun (WGS) entry which is preliminary data.</text>
</comment>
<dbReference type="OrthoDB" id="591557at2759"/>
<protein>
    <recommendedName>
        <fullName evidence="3">F-box associated domain-containing protein</fullName>
    </recommendedName>
</protein>
<evidence type="ECO:0000313" key="2">
    <source>
        <dbReference type="Proteomes" id="UP000224567"/>
    </source>
</evidence>
<dbReference type="AlphaFoldDB" id="A0A2G2VJH1"/>
<dbReference type="Proteomes" id="UP000224567">
    <property type="component" value="Unassembled WGS sequence"/>
</dbReference>
<reference evidence="2" key="2">
    <citation type="journal article" date="2017" name="J. Anim. Genet.">
        <title>Multiple reference genome sequences of hot pepper reveal the massive evolution of plant disease resistance genes by retroduplication.</title>
        <authorList>
            <person name="Kim S."/>
            <person name="Park J."/>
            <person name="Yeom S.-I."/>
            <person name="Kim Y.-M."/>
            <person name="Seo E."/>
            <person name="Kim K.-T."/>
            <person name="Kim M.-S."/>
            <person name="Lee J.M."/>
            <person name="Cheong K."/>
            <person name="Shin H.-S."/>
            <person name="Kim S.-B."/>
            <person name="Han K."/>
            <person name="Lee J."/>
            <person name="Park M."/>
            <person name="Lee H.-A."/>
            <person name="Lee H.-Y."/>
            <person name="Lee Y."/>
            <person name="Oh S."/>
            <person name="Lee J.H."/>
            <person name="Choi E."/>
            <person name="Choi E."/>
            <person name="Lee S.E."/>
            <person name="Jeon J."/>
            <person name="Kim H."/>
            <person name="Choi G."/>
            <person name="Song H."/>
            <person name="Lee J."/>
            <person name="Lee S.-C."/>
            <person name="Kwon J.-K."/>
            <person name="Lee H.-Y."/>
            <person name="Koo N."/>
            <person name="Hong Y."/>
            <person name="Kim R.W."/>
            <person name="Kang W.-H."/>
            <person name="Huh J.H."/>
            <person name="Kang B.-C."/>
            <person name="Yang T.-J."/>
            <person name="Lee Y.-H."/>
            <person name="Bennetzen J.L."/>
            <person name="Choi D."/>
        </authorList>
    </citation>
    <scope>NUCLEOTIDE SEQUENCE [LARGE SCALE GENOMIC DNA]</scope>
    <source>
        <strain evidence="2">cv. PBC81</strain>
    </source>
</reference>